<keyword evidence="3" id="KW-1185">Reference proteome</keyword>
<dbReference type="OrthoDB" id="671439at2759"/>
<evidence type="ECO:0008006" key="4">
    <source>
        <dbReference type="Google" id="ProtNLM"/>
    </source>
</evidence>
<dbReference type="Gene3D" id="3.30.559.10">
    <property type="entry name" value="Chloramphenicol acetyltransferase-like domain"/>
    <property type="match status" value="1"/>
</dbReference>
<evidence type="ECO:0000313" key="3">
    <source>
        <dbReference type="Proteomes" id="UP001141806"/>
    </source>
</evidence>
<dbReference type="InterPro" id="IPR050317">
    <property type="entry name" value="Plant_Fungal_Acyltransferase"/>
</dbReference>
<organism evidence="2 3">
    <name type="scientific">Protea cynaroides</name>
    <dbReference type="NCBI Taxonomy" id="273540"/>
    <lineage>
        <taxon>Eukaryota</taxon>
        <taxon>Viridiplantae</taxon>
        <taxon>Streptophyta</taxon>
        <taxon>Embryophyta</taxon>
        <taxon>Tracheophyta</taxon>
        <taxon>Spermatophyta</taxon>
        <taxon>Magnoliopsida</taxon>
        <taxon>Proteales</taxon>
        <taxon>Proteaceae</taxon>
        <taxon>Protea</taxon>
    </lineage>
</organism>
<dbReference type="Proteomes" id="UP001141806">
    <property type="component" value="Unassembled WGS sequence"/>
</dbReference>
<dbReference type="EMBL" id="JAMYWD010000006">
    <property type="protein sequence ID" value="KAJ4968106.1"/>
    <property type="molecule type" value="Genomic_DNA"/>
</dbReference>
<dbReference type="AlphaFoldDB" id="A0A9Q0KD04"/>
<evidence type="ECO:0000256" key="1">
    <source>
        <dbReference type="ARBA" id="ARBA00009861"/>
    </source>
</evidence>
<protein>
    <recommendedName>
        <fullName evidence="4">Omega-hydroxypalmitate O-feruloyl transferase</fullName>
    </recommendedName>
</protein>
<sequence length="270" mass="30042">MFQNLASICRGQSLKTHLVCDRTSIRARNPPQIKYPHQEYTKQLEISSLTSSFTSPCQPSPSFKFSGKYTCKLFTFSPQMVNTLKEKALVKCSSFDVMVAHLWRARTKAVFSDPDEISTVMFALDIRSKISPPLPDGFIGNAVVTAFASAKVGDLGEKPLSFAVEMVKGARDRVTDDYVRSVIDWLEVHKGVPATLNGNFYVSAWWKLPFYELDFGCGKPIHYGPIVSGTDEFVLLLADGSSSANGGGISVWMGLEQEKMEKFMVHVYEI</sequence>
<dbReference type="PANTHER" id="PTHR31642:SF231">
    <property type="entry name" value="BAHD FAMILY ACYLTRANSFERASE, CLADE V"/>
    <property type="match status" value="1"/>
</dbReference>
<comment type="similarity">
    <text evidence="1">Belongs to the plant acyltransferase family.</text>
</comment>
<dbReference type="Pfam" id="PF02458">
    <property type="entry name" value="Transferase"/>
    <property type="match status" value="1"/>
</dbReference>
<dbReference type="GO" id="GO:0016747">
    <property type="term" value="F:acyltransferase activity, transferring groups other than amino-acyl groups"/>
    <property type="evidence" value="ECO:0007669"/>
    <property type="project" value="TreeGrafter"/>
</dbReference>
<dbReference type="PANTHER" id="PTHR31642">
    <property type="entry name" value="TRICHOTHECENE 3-O-ACETYLTRANSFERASE"/>
    <property type="match status" value="1"/>
</dbReference>
<name>A0A9Q0KD04_9MAGN</name>
<evidence type="ECO:0000313" key="2">
    <source>
        <dbReference type="EMBL" id="KAJ4968106.1"/>
    </source>
</evidence>
<comment type="caution">
    <text evidence="2">The sequence shown here is derived from an EMBL/GenBank/DDBJ whole genome shotgun (WGS) entry which is preliminary data.</text>
</comment>
<accession>A0A9Q0KD04</accession>
<dbReference type="InterPro" id="IPR023213">
    <property type="entry name" value="CAT-like_dom_sf"/>
</dbReference>
<proteinExistence type="inferred from homology"/>
<reference evidence="2" key="1">
    <citation type="journal article" date="2023" name="Plant J.">
        <title>The genome of the king protea, Protea cynaroides.</title>
        <authorList>
            <person name="Chang J."/>
            <person name="Duong T.A."/>
            <person name="Schoeman C."/>
            <person name="Ma X."/>
            <person name="Roodt D."/>
            <person name="Barker N."/>
            <person name="Li Z."/>
            <person name="Van de Peer Y."/>
            <person name="Mizrachi E."/>
        </authorList>
    </citation>
    <scope>NUCLEOTIDE SEQUENCE</scope>
    <source>
        <tissue evidence="2">Young leaves</tissue>
    </source>
</reference>
<gene>
    <name evidence="2" type="ORF">NE237_014807</name>
</gene>